<gene>
    <name evidence="10" type="ORF">CROQUDRAFT_653004</name>
</gene>
<dbReference type="FunFam" id="3.40.640.10:FF:000007">
    <property type="entry name" value="glycine dehydrogenase (Decarboxylating), mitochondrial"/>
    <property type="match status" value="1"/>
</dbReference>
<evidence type="ECO:0000313" key="10">
    <source>
        <dbReference type="EMBL" id="KAG0150016.1"/>
    </source>
</evidence>
<comment type="caution">
    <text evidence="10">The sequence shown here is derived from an EMBL/GenBank/DDBJ whole genome shotgun (WGS) entry which is preliminary data.</text>
</comment>
<sequence length="1076" mass="118054">MISPLLTTARLASRATRSSGRIVNSRVLATRSINSQAEFLRSTIAARPQSRKASTTSSTTSSAIQSSIFAPLDTFPSRHVGPRDEDIKHMLTTLGYDSLDQFVNEVVPDSIRTEELTNEDLPVLSESQLSRRAEELSSKNILARNYIGMGYWNAVMPPAIARNVLENPAWYTSYTPYQPEISQGRLESLINYQTMITSLTGLPISNASLLDEATAAAEAMTLSYNQLKGKKKTYLVDRSVYPQTIAVLRNRSGPTGINLVVGNIKKILEGSTEQDQKLRADCFGVLLQYPERRGDITDWASVTQDIHELGGLVTCAADLLSLTKIKPPGEWGADIAIGNSARFGVPLGYGGPHAAFFAVKDSLTRKIPGRLIGLSKDANGKPAYRLTLQTREQHIRRDKALSNVCTAQALLANLAAFYAVYHGPHGLLKIADKVHGLTQILEAGLRKLSYEVVNESYFDRLTVNTSRIAMKVVMSEAEKRLINLRCADDFHVGITIDESHSLEDLVKILNLFVDLNDTTFKNSRAGPDHHFTTRSVLDLARSLGLEPIIELPTANSINASSSESTQSPMRSVVPSPMQRQSKFLEHKVFNSYHSETALMRYIYSLQAKDLSLVDSMIPLGSCTMKLNSASSMLPLSWKKLNELHPFAPVYQAKGYSEMIKELEEDLSKITGFPAISVQPNSGAQGEYAGLSVIRAFHHARGEKQREVCLVPVSAHGTNPASAVMAGMRVISIKTTTTGELDLVDLEAKASKHAHELAAIMITYPSTYGVFEPNVAKACEIIHQHGGQVYLDGANMNAQIGLTNPVKCGADVCHLNLHKTFGIPHGGGGPGVGPIGVASHLAKYLPGHPLIKTGGSEGIQPVTSAPWGSASILSISWAYIKMLGGKGLTLSSKIALLNANYMAERLKNHFELKYSNAQGRCAHEFILDFAEFDKKAGIKVMDVAKRLIDYGFHPPTCSWPISTAMLIEPTESEDLSELDRFCDALISIRQELAEIIEAGEKLRNHNIIKNAPHTIEDLTMSEEEWSRTRSYSKAQAVYPLESLRKRKFWPSVARIDDAYGDMNIFCTCPSTDEVAEN</sequence>
<comment type="catalytic activity">
    <reaction evidence="6">
        <text>N(6)-[(R)-lipoyl]-L-lysyl-[glycine-cleavage complex H protein] + glycine + H(+) = N(6)-[(R)-S(8)-aminomethyldihydrolipoyl]-L-lysyl-[glycine-cleavage complex H protein] + CO2</text>
        <dbReference type="Rhea" id="RHEA:24304"/>
        <dbReference type="Rhea" id="RHEA-COMP:10494"/>
        <dbReference type="Rhea" id="RHEA-COMP:10495"/>
        <dbReference type="ChEBI" id="CHEBI:15378"/>
        <dbReference type="ChEBI" id="CHEBI:16526"/>
        <dbReference type="ChEBI" id="CHEBI:57305"/>
        <dbReference type="ChEBI" id="CHEBI:83099"/>
        <dbReference type="ChEBI" id="CHEBI:83143"/>
        <dbReference type="EC" id="1.4.4.2"/>
    </reaction>
</comment>
<reference evidence="10" key="1">
    <citation type="submission" date="2013-11" db="EMBL/GenBank/DDBJ databases">
        <title>Genome sequence of the fusiform rust pathogen reveals effectors for host alternation and coevolution with pine.</title>
        <authorList>
            <consortium name="DOE Joint Genome Institute"/>
            <person name="Smith K."/>
            <person name="Pendleton A."/>
            <person name="Kubisiak T."/>
            <person name="Anderson C."/>
            <person name="Salamov A."/>
            <person name="Aerts A."/>
            <person name="Riley R."/>
            <person name="Clum A."/>
            <person name="Lindquist E."/>
            <person name="Ence D."/>
            <person name="Campbell M."/>
            <person name="Kronenberg Z."/>
            <person name="Feau N."/>
            <person name="Dhillon B."/>
            <person name="Hamelin R."/>
            <person name="Burleigh J."/>
            <person name="Smith J."/>
            <person name="Yandell M."/>
            <person name="Nelson C."/>
            <person name="Grigoriev I."/>
            <person name="Davis J."/>
        </authorList>
    </citation>
    <scope>NUCLEOTIDE SEQUENCE</scope>
    <source>
        <strain evidence="10">G11</strain>
    </source>
</reference>
<dbReference type="GO" id="GO:0004375">
    <property type="term" value="F:glycine dehydrogenase (decarboxylating) activity"/>
    <property type="evidence" value="ECO:0007669"/>
    <property type="project" value="UniProtKB-EC"/>
</dbReference>
<dbReference type="InterPro" id="IPR049315">
    <property type="entry name" value="GDC-P_N"/>
</dbReference>
<accession>A0A9P6NUX8</accession>
<dbReference type="Gene3D" id="3.40.640.10">
    <property type="entry name" value="Type I PLP-dependent aspartate aminotransferase-like (Major domain)"/>
    <property type="match status" value="2"/>
</dbReference>
<evidence type="ECO:0000256" key="6">
    <source>
        <dbReference type="ARBA" id="ARBA00049026"/>
    </source>
</evidence>
<keyword evidence="11" id="KW-1185">Reference proteome</keyword>
<dbReference type="EC" id="1.4.4.2" evidence="3"/>
<dbReference type="Proteomes" id="UP000886653">
    <property type="component" value="Unassembled WGS sequence"/>
</dbReference>
<organism evidence="10 11">
    <name type="scientific">Cronartium quercuum f. sp. fusiforme G11</name>
    <dbReference type="NCBI Taxonomy" id="708437"/>
    <lineage>
        <taxon>Eukaryota</taxon>
        <taxon>Fungi</taxon>
        <taxon>Dikarya</taxon>
        <taxon>Basidiomycota</taxon>
        <taxon>Pucciniomycotina</taxon>
        <taxon>Pucciniomycetes</taxon>
        <taxon>Pucciniales</taxon>
        <taxon>Coleosporiaceae</taxon>
        <taxon>Cronartium</taxon>
    </lineage>
</organism>
<protein>
    <recommendedName>
        <fullName evidence="3">glycine dehydrogenase (aminomethyl-transferring)</fullName>
        <ecNumber evidence="3">1.4.4.2</ecNumber>
    </recommendedName>
    <alternativeName>
        <fullName evidence="7">Glycine cleavage system P protein</fullName>
    </alternativeName>
</protein>
<comment type="cofactor">
    <cofactor evidence="1">
        <name>pyridoxal 5'-phosphate</name>
        <dbReference type="ChEBI" id="CHEBI:597326"/>
    </cofactor>
</comment>
<dbReference type="FunFam" id="3.40.640.10:FF:000005">
    <property type="entry name" value="Glycine dehydrogenase (decarboxylating), mitochondrial"/>
    <property type="match status" value="1"/>
</dbReference>
<dbReference type="InterPro" id="IPR020581">
    <property type="entry name" value="GDC_P"/>
</dbReference>
<dbReference type="Pfam" id="PF02347">
    <property type="entry name" value="GDC-P"/>
    <property type="match status" value="2"/>
</dbReference>
<evidence type="ECO:0000256" key="7">
    <source>
        <dbReference type="ARBA" id="ARBA00082072"/>
    </source>
</evidence>
<evidence type="ECO:0000313" key="11">
    <source>
        <dbReference type="Proteomes" id="UP000886653"/>
    </source>
</evidence>
<name>A0A9P6NUX8_9BASI</name>
<dbReference type="SUPFAM" id="SSF53383">
    <property type="entry name" value="PLP-dependent transferases"/>
    <property type="match status" value="2"/>
</dbReference>
<dbReference type="GO" id="GO:0019464">
    <property type="term" value="P:glycine decarboxylation via glycine cleavage system"/>
    <property type="evidence" value="ECO:0007669"/>
    <property type="project" value="TreeGrafter"/>
</dbReference>
<dbReference type="InterPro" id="IPR015422">
    <property type="entry name" value="PyrdxlP-dep_Trfase_small"/>
</dbReference>
<dbReference type="GO" id="GO:0005960">
    <property type="term" value="C:glycine cleavage complex"/>
    <property type="evidence" value="ECO:0007669"/>
    <property type="project" value="TreeGrafter"/>
</dbReference>
<evidence type="ECO:0000256" key="4">
    <source>
        <dbReference type="ARBA" id="ARBA00022898"/>
    </source>
</evidence>
<evidence type="ECO:0000256" key="5">
    <source>
        <dbReference type="ARBA" id="ARBA00023002"/>
    </source>
</evidence>
<feature type="domain" description="Glycine dehydrogenase C-terminal" evidence="9">
    <location>
        <begin position="891"/>
        <end position="1012"/>
    </location>
</feature>
<feature type="domain" description="Glycine cleavage system P-protein N-terminal" evidence="8">
    <location>
        <begin position="78"/>
        <end position="512"/>
    </location>
</feature>
<dbReference type="Pfam" id="PF21478">
    <property type="entry name" value="GcvP2_C"/>
    <property type="match status" value="1"/>
</dbReference>
<dbReference type="GO" id="GO:0016594">
    <property type="term" value="F:glycine binding"/>
    <property type="evidence" value="ECO:0007669"/>
    <property type="project" value="TreeGrafter"/>
</dbReference>
<dbReference type="FunFam" id="3.90.1150.10:FF:000097">
    <property type="entry name" value="Glycine cleavage system P protein"/>
    <property type="match status" value="1"/>
</dbReference>
<dbReference type="InterPro" id="IPR015424">
    <property type="entry name" value="PyrdxlP-dep_Trfase"/>
</dbReference>
<evidence type="ECO:0000256" key="1">
    <source>
        <dbReference type="ARBA" id="ARBA00001933"/>
    </source>
</evidence>
<feature type="domain" description="Glycine cleavage system P-protein N-terminal" evidence="8">
    <location>
        <begin position="739"/>
        <end position="847"/>
    </location>
</feature>
<dbReference type="InterPro" id="IPR015421">
    <property type="entry name" value="PyrdxlP-dep_Trfase_major"/>
</dbReference>
<dbReference type="AlphaFoldDB" id="A0A9P6NUX8"/>
<dbReference type="GO" id="GO:0030170">
    <property type="term" value="F:pyridoxal phosphate binding"/>
    <property type="evidence" value="ECO:0007669"/>
    <property type="project" value="TreeGrafter"/>
</dbReference>
<evidence type="ECO:0000259" key="8">
    <source>
        <dbReference type="Pfam" id="PF02347"/>
    </source>
</evidence>
<evidence type="ECO:0000256" key="3">
    <source>
        <dbReference type="ARBA" id="ARBA00012134"/>
    </source>
</evidence>
<evidence type="ECO:0000259" key="9">
    <source>
        <dbReference type="Pfam" id="PF21478"/>
    </source>
</evidence>
<comment type="similarity">
    <text evidence="2">Belongs to the GcvP family.</text>
</comment>
<dbReference type="OrthoDB" id="6537869at2759"/>
<dbReference type="InterPro" id="IPR049316">
    <property type="entry name" value="GDC-P_C"/>
</dbReference>
<dbReference type="PANTHER" id="PTHR11773">
    <property type="entry name" value="GLYCINE DEHYDROGENASE, DECARBOXYLATING"/>
    <property type="match status" value="1"/>
</dbReference>
<dbReference type="GO" id="GO:0005739">
    <property type="term" value="C:mitochondrion"/>
    <property type="evidence" value="ECO:0007669"/>
    <property type="project" value="TreeGrafter"/>
</dbReference>
<dbReference type="Gene3D" id="3.90.1150.10">
    <property type="entry name" value="Aspartate Aminotransferase, domain 1"/>
    <property type="match status" value="2"/>
</dbReference>
<dbReference type="EMBL" id="MU167223">
    <property type="protein sequence ID" value="KAG0150016.1"/>
    <property type="molecule type" value="Genomic_DNA"/>
</dbReference>
<proteinExistence type="inferred from homology"/>
<dbReference type="PANTHER" id="PTHR11773:SF1">
    <property type="entry name" value="GLYCINE DEHYDROGENASE (DECARBOXYLATING), MITOCHONDRIAL"/>
    <property type="match status" value="1"/>
</dbReference>
<keyword evidence="5" id="KW-0560">Oxidoreductase</keyword>
<keyword evidence="4" id="KW-0663">Pyridoxal phosphate</keyword>
<evidence type="ECO:0000256" key="2">
    <source>
        <dbReference type="ARBA" id="ARBA00010756"/>
    </source>
</evidence>